<dbReference type="PROSITE" id="PS50181">
    <property type="entry name" value="FBOX"/>
    <property type="match status" value="1"/>
</dbReference>
<sequence length="423" mass="48399">MGDDFGPDLISDLPQIIIESILSRLPIRDAVRTSILSSKWRYKWASITELVFDDKCVDFDDRTLVEKDLVGFVRFITSTLFLHEGPIHKFQLISSYLQCCPVVDQWILFLSRKDVKELVIELGERAWFRAPSCLFNFKKLTHLELVRCEFEPPPFFTGFLCLKSLCLCQVLVSAEAMESLISSCPLLESLELSYFDGLALNICAPNLKYLCLEGEFKDIFLQHTPLLKSLSVAIYMSDDIAEYFEQGSTSNFIKLFGSVLRLEKLVGRIYFTKYLSIGNDPGILPVRHVSLKIIELYQVSFEDMKELLLVLRLITNAPNLTELHISGSSNTLTAVEAPDLDFWKKEYPWDCTLKRLKVAKMTDMSGLPHEMEFIKFLLANSPVLKMMSIAPFAYVMDGTLNMLIELLRFRRASAQAEMLFVQV</sequence>
<dbReference type="Pfam" id="PF08387">
    <property type="entry name" value="FBD"/>
    <property type="match status" value="1"/>
</dbReference>
<dbReference type="InParanoid" id="A0A7J7E0Z0"/>
<evidence type="ECO:0000313" key="3">
    <source>
        <dbReference type="Proteomes" id="UP000593562"/>
    </source>
</evidence>
<dbReference type="PANTHER" id="PTHR31639">
    <property type="entry name" value="F-BOX PROTEIN-LIKE"/>
    <property type="match status" value="1"/>
</dbReference>
<dbReference type="OrthoDB" id="629734at2759"/>
<dbReference type="Pfam" id="PF24758">
    <property type="entry name" value="LRR_At5g56370"/>
    <property type="match status" value="1"/>
</dbReference>
<dbReference type="CDD" id="cd22160">
    <property type="entry name" value="F-box_AtFBL13-like"/>
    <property type="match status" value="1"/>
</dbReference>
<dbReference type="PANTHER" id="PTHR31639:SF237">
    <property type="entry name" value="F-BOX DOMAIN-CONTAINING PROTEIN"/>
    <property type="match status" value="1"/>
</dbReference>
<dbReference type="InterPro" id="IPR006566">
    <property type="entry name" value="FBD"/>
</dbReference>
<proteinExistence type="predicted"/>
<dbReference type="FunCoup" id="A0A7J7E0Z0">
    <property type="interactions" value="1567"/>
</dbReference>
<feature type="domain" description="F-box" evidence="1">
    <location>
        <begin position="7"/>
        <end position="41"/>
    </location>
</feature>
<dbReference type="InterPro" id="IPR001810">
    <property type="entry name" value="F-box_dom"/>
</dbReference>
<dbReference type="InterPro" id="IPR055411">
    <property type="entry name" value="LRR_FXL15/At3g58940/PEG3-like"/>
</dbReference>
<dbReference type="InterPro" id="IPR032675">
    <property type="entry name" value="LRR_dom_sf"/>
</dbReference>
<comment type="caution">
    <text evidence="2">The sequence shown here is derived from an EMBL/GenBank/DDBJ whole genome shotgun (WGS) entry which is preliminary data.</text>
</comment>
<keyword evidence="3" id="KW-1185">Reference proteome</keyword>
<dbReference type="InterPro" id="IPR036047">
    <property type="entry name" value="F-box-like_dom_sf"/>
</dbReference>
<dbReference type="Gene3D" id="3.80.10.10">
    <property type="entry name" value="Ribonuclease Inhibitor"/>
    <property type="match status" value="1"/>
</dbReference>
<gene>
    <name evidence="2" type="ORF">HS088_TW02G00995</name>
</gene>
<dbReference type="AlphaFoldDB" id="A0A7J7E0Z0"/>
<organism evidence="2 3">
    <name type="scientific">Tripterygium wilfordii</name>
    <name type="common">Thunder God vine</name>
    <dbReference type="NCBI Taxonomy" id="458696"/>
    <lineage>
        <taxon>Eukaryota</taxon>
        <taxon>Viridiplantae</taxon>
        <taxon>Streptophyta</taxon>
        <taxon>Embryophyta</taxon>
        <taxon>Tracheophyta</taxon>
        <taxon>Spermatophyta</taxon>
        <taxon>Magnoliopsida</taxon>
        <taxon>eudicotyledons</taxon>
        <taxon>Gunneridae</taxon>
        <taxon>Pentapetalae</taxon>
        <taxon>rosids</taxon>
        <taxon>fabids</taxon>
        <taxon>Celastrales</taxon>
        <taxon>Celastraceae</taxon>
        <taxon>Tripterygium</taxon>
    </lineage>
</organism>
<reference evidence="2 3" key="1">
    <citation type="journal article" date="2020" name="Nat. Commun.">
        <title>Genome of Tripterygium wilfordii and identification of cytochrome P450 involved in triptolide biosynthesis.</title>
        <authorList>
            <person name="Tu L."/>
            <person name="Su P."/>
            <person name="Zhang Z."/>
            <person name="Gao L."/>
            <person name="Wang J."/>
            <person name="Hu T."/>
            <person name="Zhou J."/>
            <person name="Zhang Y."/>
            <person name="Zhao Y."/>
            <person name="Liu Y."/>
            <person name="Song Y."/>
            <person name="Tong Y."/>
            <person name="Lu Y."/>
            <person name="Yang J."/>
            <person name="Xu C."/>
            <person name="Jia M."/>
            <person name="Peters R.J."/>
            <person name="Huang L."/>
            <person name="Gao W."/>
        </authorList>
    </citation>
    <scope>NUCLEOTIDE SEQUENCE [LARGE SCALE GENOMIC DNA]</scope>
    <source>
        <strain evidence="3">cv. XIE 37</strain>
        <tissue evidence="2">Leaf</tissue>
    </source>
</reference>
<evidence type="ECO:0000259" key="1">
    <source>
        <dbReference type="PROSITE" id="PS50181"/>
    </source>
</evidence>
<dbReference type="Proteomes" id="UP000593562">
    <property type="component" value="Unassembled WGS sequence"/>
</dbReference>
<accession>A0A7J7E0Z0</accession>
<dbReference type="InterPro" id="IPR053781">
    <property type="entry name" value="F-box_AtFBL13-like"/>
</dbReference>
<protein>
    <submittedName>
        <fullName evidence="2">F-box/RNI-like superfamily protein isoform 1</fullName>
    </submittedName>
</protein>
<evidence type="ECO:0000313" key="2">
    <source>
        <dbReference type="EMBL" id="KAF5751976.1"/>
    </source>
</evidence>
<name>A0A7J7E0Z0_TRIWF</name>
<dbReference type="SMART" id="SM00579">
    <property type="entry name" value="FBD"/>
    <property type="match status" value="1"/>
</dbReference>
<dbReference type="EMBL" id="JAAARO010000002">
    <property type="protein sequence ID" value="KAF5751976.1"/>
    <property type="molecule type" value="Genomic_DNA"/>
</dbReference>
<dbReference type="SUPFAM" id="SSF52047">
    <property type="entry name" value="RNI-like"/>
    <property type="match status" value="1"/>
</dbReference>
<dbReference type="Pfam" id="PF00646">
    <property type="entry name" value="F-box"/>
    <property type="match status" value="1"/>
</dbReference>
<dbReference type="SUPFAM" id="SSF81383">
    <property type="entry name" value="F-box domain"/>
    <property type="match status" value="1"/>
</dbReference>